<dbReference type="InterPro" id="IPR038356">
    <property type="entry name" value="Tma16_sf"/>
</dbReference>
<evidence type="ECO:0000313" key="4">
    <source>
        <dbReference type="Proteomes" id="UP000613580"/>
    </source>
</evidence>
<comment type="caution">
    <text evidence="3">The sequence shown here is derived from an EMBL/GenBank/DDBJ whole genome shotgun (WGS) entry which is preliminary data.</text>
</comment>
<reference evidence="3" key="1">
    <citation type="submission" date="2020-05" db="EMBL/GenBank/DDBJ databases">
        <title>Mycena genomes resolve the evolution of fungal bioluminescence.</title>
        <authorList>
            <person name="Tsai I.J."/>
        </authorList>
    </citation>
    <scope>NUCLEOTIDE SEQUENCE</scope>
    <source>
        <strain evidence="3">110903Hualien_Pintung</strain>
    </source>
</reference>
<dbReference type="PANTHER" id="PTHR13349">
    <property type="entry name" value="TRANSLATION MACHINERY-ASSOCIATED PROTEIN 16"/>
    <property type="match status" value="1"/>
</dbReference>
<sequence length="205" mass="23258">MSTKPRPGATKPKGSKPSKIQHPDSRVAAQQVRKAVRKDRLADLRSKAKSKTSTRLEFYAFIHARLGPESATLTLPEMHTILHAWVSRHDAEISAEHAARRKGRPKSAKEVRLEEVRLREQENYKSGIEIPDLTDTETVAKFRQWDLKSLGYAHLLRFVRISTSNRDVAVLSRPPTATGHEEMENMAEEDDDEAPQLLEVEMDES</sequence>
<accession>A0A8H6T0K1</accession>
<protein>
    <recommendedName>
        <fullName evidence="5">Translation machinery-associated protein 16</fullName>
    </recommendedName>
</protein>
<dbReference type="AlphaFoldDB" id="A0A8H6T0K1"/>
<feature type="compositionally biased region" description="Acidic residues" evidence="2">
    <location>
        <begin position="184"/>
        <end position="205"/>
    </location>
</feature>
<evidence type="ECO:0008006" key="5">
    <source>
        <dbReference type="Google" id="ProtNLM"/>
    </source>
</evidence>
<dbReference type="PANTHER" id="PTHR13349:SF2">
    <property type="entry name" value="TRANSLATION MACHINERY-ASSOCIATED PROTEIN 16"/>
    <property type="match status" value="1"/>
</dbReference>
<dbReference type="EMBL" id="JACAZE010000008">
    <property type="protein sequence ID" value="KAF7308610.1"/>
    <property type="molecule type" value="Genomic_DNA"/>
</dbReference>
<dbReference type="Gene3D" id="1.20.1440.170">
    <property type="entry name" value="Translation machinery-associated protein 16-like"/>
    <property type="match status" value="1"/>
</dbReference>
<evidence type="ECO:0000256" key="2">
    <source>
        <dbReference type="SAM" id="MobiDB-lite"/>
    </source>
</evidence>
<dbReference type="InterPro" id="IPR021346">
    <property type="entry name" value="Tma16"/>
</dbReference>
<gene>
    <name evidence="3" type="ORF">HMN09_00710300</name>
</gene>
<keyword evidence="4" id="KW-1185">Reference proteome</keyword>
<dbReference type="OrthoDB" id="270284at2759"/>
<dbReference type="Pfam" id="PF11176">
    <property type="entry name" value="Tma16"/>
    <property type="match status" value="1"/>
</dbReference>
<dbReference type="Proteomes" id="UP000613580">
    <property type="component" value="Unassembled WGS sequence"/>
</dbReference>
<name>A0A8H6T0K1_MYCCL</name>
<feature type="region of interest" description="Disordered" evidence="2">
    <location>
        <begin position="173"/>
        <end position="205"/>
    </location>
</feature>
<proteinExistence type="inferred from homology"/>
<comment type="similarity">
    <text evidence="1">Belongs to the TMA16 family.</text>
</comment>
<evidence type="ECO:0000313" key="3">
    <source>
        <dbReference type="EMBL" id="KAF7308610.1"/>
    </source>
</evidence>
<organism evidence="3 4">
    <name type="scientific">Mycena chlorophos</name>
    <name type="common">Agaric fungus</name>
    <name type="synonym">Agaricus chlorophos</name>
    <dbReference type="NCBI Taxonomy" id="658473"/>
    <lineage>
        <taxon>Eukaryota</taxon>
        <taxon>Fungi</taxon>
        <taxon>Dikarya</taxon>
        <taxon>Basidiomycota</taxon>
        <taxon>Agaricomycotina</taxon>
        <taxon>Agaricomycetes</taxon>
        <taxon>Agaricomycetidae</taxon>
        <taxon>Agaricales</taxon>
        <taxon>Marasmiineae</taxon>
        <taxon>Mycenaceae</taxon>
        <taxon>Mycena</taxon>
    </lineage>
</organism>
<feature type="region of interest" description="Disordered" evidence="2">
    <location>
        <begin position="1"/>
        <end position="41"/>
    </location>
</feature>
<dbReference type="GO" id="GO:0005634">
    <property type="term" value="C:nucleus"/>
    <property type="evidence" value="ECO:0007669"/>
    <property type="project" value="TreeGrafter"/>
</dbReference>
<evidence type="ECO:0000256" key="1">
    <source>
        <dbReference type="ARBA" id="ARBA00034127"/>
    </source>
</evidence>